<dbReference type="Proteomes" id="UP000265618">
    <property type="component" value="Unassembled WGS sequence"/>
</dbReference>
<accession>A0A391NW66</accession>
<sequence length="95" mass="10578">MYDEGAHKHLAGMGLAPELREHHRLGHRCGDEIQAYSVLVMRDLSEDGYVTLSRTLLQAMTGYDIANVLIELRRVLTALHAGGYVFGDLRAPNVM</sequence>
<feature type="non-terminal residue" evidence="1">
    <location>
        <position position="95"/>
    </location>
</feature>
<comment type="caution">
    <text evidence="1">The sequence shown here is derived from an EMBL/GenBank/DDBJ whole genome shotgun (WGS) entry which is preliminary data.</text>
</comment>
<dbReference type="EMBL" id="BDIP01006634">
    <property type="protein sequence ID" value="GCA64236.1"/>
    <property type="molecule type" value="Genomic_DNA"/>
</dbReference>
<gene>
    <name evidence="1" type="ORF">KIPB_013683</name>
</gene>
<reference evidence="1 2" key="1">
    <citation type="journal article" date="2018" name="PLoS ONE">
        <title>The draft genome of Kipferlia bialata reveals reductive genome evolution in fornicate parasites.</title>
        <authorList>
            <person name="Tanifuji G."/>
            <person name="Takabayashi S."/>
            <person name="Kume K."/>
            <person name="Takagi M."/>
            <person name="Nakayama T."/>
            <person name="Kamikawa R."/>
            <person name="Inagaki Y."/>
            <person name="Hashimoto T."/>
        </authorList>
    </citation>
    <scope>NUCLEOTIDE SEQUENCE [LARGE SCALE GENOMIC DNA]</scope>
    <source>
        <strain evidence="1">NY0173</strain>
    </source>
</reference>
<name>A0A391NW66_9EUKA</name>
<dbReference type="OrthoDB" id="4062651at2759"/>
<keyword evidence="2" id="KW-1185">Reference proteome</keyword>
<evidence type="ECO:0000313" key="1">
    <source>
        <dbReference type="EMBL" id="GCA64236.1"/>
    </source>
</evidence>
<dbReference type="AlphaFoldDB" id="A0A391NW66"/>
<protein>
    <recommendedName>
        <fullName evidence="3">Protein kinase domain-containing protein</fullName>
    </recommendedName>
</protein>
<proteinExistence type="predicted"/>
<evidence type="ECO:0008006" key="3">
    <source>
        <dbReference type="Google" id="ProtNLM"/>
    </source>
</evidence>
<organism evidence="1 2">
    <name type="scientific">Kipferlia bialata</name>
    <dbReference type="NCBI Taxonomy" id="797122"/>
    <lineage>
        <taxon>Eukaryota</taxon>
        <taxon>Metamonada</taxon>
        <taxon>Carpediemonas-like organisms</taxon>
        <taxon>Kipferlia</taxon>
    </lineage>
</organism>
<evidence type="ECO:0000313" key="2">
    <source>
        <dbReference type="Proteomes" id="UP000265618"/>
    </source>
</evidence>